<proteinExistence type="predicted"/>
<dbReference type="OrthoDB" id="9782395at2"/>
<protein>
    <submittedName>
        <fullName evidence="3">Uncharacterized SAM-binding protein YcdF, DUF218 family</fullName>
    </submittedName>
</protein>
<dbReference type="PANTHER" id="PTHR30336">
    <property type="entry name" value="INNER MEMBRANE PROTEIN, PROBABLE PERMEASE"/>
    <property type="match status" value="1"/>
</dbReference>
<dbReference type="RefSeq" id="WP_073123951.1">
    <property type="nucleotide sequence ID" value="NZ_BAABCH010000103.1"/>
</dbReference>
<evidence type="ECO:0000313" key="4">
    <source>
        <dbReference type="Proteomes" id="UP000243255"/>
    </source>
</evidence>
<name>A0A1M5KV97_9FIRM</name>
<dbReference type="Gene3D" id="3.40.50.620">
    <property type="entry name" value="HUPs"/>
    <property type="match status" value="1"/>
</dbReference>
<accession>A0A1M5KV97</accession>
<dbReference type="PANTHER" id="PTHR30336:SF4">
    <property type="entry name" value="ENVELOPE BIOGENESIS FACTOR ELYC"/>
    <property type="match status" value="1"/>
</dbReference>
<dbReference type="Proteomes" id="UP000243255">
    <property type="component" value="Unassembled WGS sequence"/>
</dbReference>
<keyword evidence="1" id="KW-0812">Transmembrane</keyword>
<dbReference type="GO" id="GO:0000270">
    <property type="term" value="P:peptidoglycan metabolic process"/>
    <property type="evidence" value="ECO:0007669"/>
    <property type="project" value="TreeGrafter"/>
</dbReference>
<dbReference type="EMBL" id="FQWX01000003">
    <property type="protein sequence ID" value="SHG56590.1"/>
    <property type="molecule type" value="Genomic_DNA"/>
</dbReference>
<reference evidence="4" key="1">
    <citation type="submission" date="2016-11" db="EMBL/GenBank/DDBJ databases">
        <authorList>
            <person name="Varghese N."/>
            <person name="Submissions S."/>
        </authorList>
    </citation>
    <scope>NUCLEOTIDE SEQUENCE [LARGE SCALE GENOMIC DNA]</scope>
    <source>
        <strain evidence="4">DSM 2635</strain>
    </source>
</reference>
<dbReference type="AlphaFoldDB" id="A0A1M5KV97"/>
<feature type="transmembrane region" description="Helical" evidence="1">
    <location>
        <begin position="30"/>
        <end position="46"/>
    </location>
</feature>
<dbReference type="GO" id="GO:0043164">
    <property type="term" value="P:Gram-negative-bacterium-type cell wall biogenesis"/>
    <property type="evidence" value="ECO:0007669"/>
    <property type="project" value="TreeGrafter"/>
</dbReference>
<dbReference type="InterPro" id="IPR051599">
    <property type="entry name" value="Cell_Envelope_Assoc"/>
</dbReference>
<organism evidence="3 4">
    <name type="scientific">Asaccharospora irregularis DSM 2635</name>
    <dbReference type="NCBI Taxonomy" id="1121321"/>
    <lineage>
        <taxon>Bacteria</taxon>
        <taxon>Bacillati</taxon>
        <taxon>Bacillota</taxon>
        <taxon>Clostridia</taxon>
        <taxon>Peptostreptococcales</taxon>
        <taxon>Peptostreptococcaceae</taxon>
        <taxon>Asaccharospora</taxon>
    </lineage>
</organism>
<evidence type="ECO:0000256" key="1">
    <source>
        <dbReference type="SAM" id="Phobius"/>
    </source>
</evidence>
<dbReference type="Pfam" id="PF02698">
    <property type="entry name" value="DUF218"/>
    <property type="match status" value="1"/>
</dbReference>
<feature type="domain" description="DUF218" evidence="2">
    <location>
        <begin position="89"/>
        <end position="237"/>
    </location>
</feature>
<dbReference type="CDD" id="cd06259">
    <property type="entry name" value="YdcF-like"/>
    <property type="match status" value="1"/>
</dbReference>
<keyword evidence="1" id="KW-0472">Membrane</keyword>
<keyword evidence="4" id="KW-1185">Reference proteome</keyword>
<dbReference type="STRING" id="1121321.SAMN04488530_103126"/>
<evidence type="ECO:0000313" key="3">
    <source>
        <dbReference type="EMBL" id="SHG56590.1"/>
    </source>
</evidence>
<sequence>MKKNIDLMIASVFIIYYFYLRLFFGGISFDEIFLIFGIVLIIYHKIKEKINRKLYRFLKLSFTTLLTVFLILESVFIFYPKRNIKDDCDYLIVLGAAVKNNTPSLTLKGRLDSTIEYINKTNDDCYIVVSGGKGSGENVSEAFAMKEYLINNGINRNIIIEENMSKNTYENFKFSKKMIENHSKKEIQDLNIKVVTTDFHAFRSSILAKKNRFTSATFYTSKSKASFVPVYYIREFFAFTKMLILW</sequence>
<feature type="transmembrane region" description="Helical" evidence="1">
    <location>
        <begin position="58"/>
        <end position="79"/>
    </location>
</feature>
<dbReference type="InterPro" id="IPR003848">
    <property type="entry name" value="DUF218"/>
</dbReference>
<gene>
    <name evidence="3" type="ORF">SAMN04488530_103126</name>
</gene>
<keyword evidence="1" id="KW-1133">Transmembrane helix</keyword>
<dbReference type="GO" id="GO:0005886">
    <property type="term" value="C:plasma membrane"/>
    <property type="evidence" value="ECO:0007669"/>
    <property type="project" value="TreeGrafter"/>
</dbReference>
<evidence type="ECO:0000259" key="2">
    <source>
        <dbReference type="Pfam" id="PF02698"/>
    </source>
</evidence>
<dbReference type="InterPro" id="IPR014729">
    <property type="entry name" value="Rossmann-like_a/b/a_fold"/>
</dbReference>